<protein>
    <submittedName>
        <fullName evidence="2">Uncharacterized protein</fullName>
    </submittedName>
</protein>
<keyword evidence="1" id="KW-0812">Transmembrane</keyword>
<dbReference type="RefSeq" id="WP_225235881.1">
    <property type="nucleotide sequence ID" value="NZ_JBAPLV010000009.1"/>
</dbReference>
<comment type="caution">
    <text evidence="2">The sequence shown here is derived from an EMBL/GenBank/DDBJ whole genome shotgun (WGS) entry which is preliminary data.</text>
</comment>
<evidence type="ECO:0000313" key="2">
    <source>
        <dbReference type="EMBL" id="MEI4278794.1"/>
    </source>
</evidence>
<gene>
    <name evidence="2" type="ORF">UXQ13_09985</name>
</gene>
<organism evidence="2 3">
    <name type="scientific">Klenkia terrae</name>
    <dbReference type="NCBI Taxonomy" id="1052259"/>
    <lineage>
        <taxon>Bacteria</taxon>
        <taxon>Bacillati</taxon>
        <taxon>Actinomycetota</taxon>
        <taxon>Actinomycetes</taxon>
        <taxon>Geodermatophilales</taxon>
        <taxon>Geodermatophilaceae</taxon>
        <taxon>Klenkia</taxon>
    </lineage>
</organism>
<dbReference type="Proteomes" id="UP001373496">
    <property type="component" value="Unassembled WGS sequence"/>
</dbReference>
<keyword evidence="3" id="KW-1185">Reference proteome</keyword>
<evidence type="ECO:0000256" key="1">
    <source>
        <dbReference type="SAM" id="Phobius"/>
    </source>
</evidence>
<name>A0ABU8E569_9ACTN</name>
<keyword evidence="1" id="KW-0472">Membrane</keyword>
<sequence length="474" mass="48284">MNTSDLQRALHADAELAGPPPIDLMDRIEDVGRSRRRRRTGVVATVLAAALIAVAVPTTVALVDGTDRSSVAGPDAVQLHDGPTRGSLAQDTALVAAVADLSWPAAAPDDSTGVEVDPPAGARHVVFLGDVAGTRYALVTGEVDGGLWASWFTAPVGGDAATFGLAGQPKFVTGTDPLAFTDTTVTTPVVLVVAAPGDRVDFSDRAVLTAGGSITRTYTPGEQLGDGMAAMTTSPGEITAVSVRVTRDSVVVYRSRPDVDGDLRVFGTADPVSPDETAQVADPRGLAGTVDPALVSGALADIASPLQVPLGELQPTLLWAGAIPGPAGYTSTAVVVGITAPSGASIAYGIAFSGPGDGSYGIYLAGWETYDRDHPLLDQAQLLRATVSDGTATGQPVTSLLLLSPVNATGTMEAALGSPDGEVTEATDGALLLPGDTDTSSAVLLDVTTGQTMAEAQLMRSDYVDHYDYGTGPR</sequence>
<feature type="transmembrane region" description="Helical" evidence="1">
    <location>
        <begin position="42"/>
        <end position="63"/>
    </location>
</feature>
<proteinExistence type="predicted"/>
<dbReference type="EMBL" id="JBAPLV010000009">
    <property type="protein sequence ID" value="MEI4278794.1"/>
    <property type="molecule type" value="Genomic_DNA"/>
</dbReference>
<keyword evidence="1" id="KW-1133">Transmembrane helix</keyword>
<accession>A0ABU8E569</accession>
<evidence type="ECO:0000313" key="3">
    <source>
        <dbReference type="Proteomes" id="UP001373496"/>
    </source>
</evidence>
<reference evidence="2 3" key="1">
    <citation type="submission" date="2024-03" db="EMBL/GenBank/DDBJ databases">
        <title>Draft genome sequence of Klenkia terrae.</title>
        <authorList>
            <person name="Duangmal K."/>
            <person name="Chantavorakit T."/>
        </authorList>
    </citation>
    <scope>NUCLEOTIDE SEQUENCE [LARGE SCALE GENOMIC DNA]</scope>
    <source>
        <strain evidence="2 3">JCM 17786</strain>
    </source>
</reference>